<dbReference type="AlphaFoldDB" id="A0AAQ3RRT0"/>
<gene>
    <name evidence="3" type="ORF">V8G54_018785</name>
</gene>
<proteinExistence type="predicted"/>
<dbReference type="Gene3D" id="1.10.510.10">
    <property type="entry name" value="Transferase(Phosphotransferase) domain 1"/>
    <property type="match status" value="1"/>
</dbReference>
<keyword evidence="4" id="KW-1185">Reference proteome</keyword>
<dbReference type="GO" id="GO:0016301">
    <property type="term" value="F:kinase activity"/>
    <property type="evidence" value="ECO:0007669"/>
    <property type="project" value="TreeGrafter"/>
</dbReference>
<dbReference type="PANTHER" id="PTHR46008">
    <property type="entry name" value="LEAF RUST 10 DISEASE-RESISTANCE LOCUS RECEPTOR-LIKE PROTEIN KINASE-LIKE 1.4"/>
    <property type="match status" value="1"/>
</dbReference>
<keyword evidence="1" id="KW-0547">Nucleotide-binding</keyword>
<evidence type="ECO:0000313" key="3">
    <source>
        <dbReference type="EMBL" id="WVZ05439.1"/>
    </source>
</evidence>
<evidence type="ECO:0000256" key="2">
    <source>
        <dbReference type="ARBA" id="ARBA00022840"/>
    </source>
</evidence>
<evidence type="ECO:0000256" key="1">
    <source>
        <dbReference type="ARBA" id="ARBA00022741"/>
    </source>
</evidence>
<evidence type="ECO:0000313" key="4">
    <source>
        <dbReference type="Proteomes" id="UP001374535"/>
    </source>
</evidence>
<dbReference type="Proteomes" id="UP001374535">
    <property type="component" value="Chromosome 6"/>
</dbReference>
<keyword evidence="2" id="KW-0067">ATP-binding</keyword>
<dbReference type="PANTHER" id="PTHR46008:SF46">
    <property type="entry name" value="WALL ASSOCIATED KINASE-LIKE PROTEIN"/>
    <property type="match status" value="1"/>
</dbReference>
<accession>A0AAQ3RRT0</accession>
<dbReference type="EMBL" id="CP144695">
    <property type="protein sequence ID" value="WVZ05439.1"/>
    <property type="molecule type" value="Genomic_DNA"/>
</dbReference>
<reference evidence="3 4" key="1">
    <citation type="journal article" date="2023" name="Life. Sci Alliance">
        <title>Evolutionary insights into 3D genome organization and epigenetic landscape of Vigna mungo.</title>
        <authorList>
            <person name="Junaid A."/>
            <person name="Singh B."/>
            <person name="Bhatia S."/>
        </authorList>
    </citation>
    <scope>NUCLEOTIDE SEQUENCE [LARGE SCALE GENOMIC DNA]</scope>
    <source>
        <strain evidence="3">Urdbean</strain>
    </source>
</reference>
<dbReference type="GO" id="GO:0005524">
    <property type="term" value="F:ATP binding"/>
    <property type="evidence" value="ECO:0007669"/>
    <property type="project" value="UniProtKB-KW"/>
</dbReference>
<sequence>MAVKKIQNQELHELVDPYLGFEKDHAVRIMTTGVATLAFRCLQQERDLRPCMDEVVEILRGIKSDGLGRQEETEILDIRTDEVILLEKAHSPVSLNSVVDNCVSGSSVFYSS</sequence>
<name>A0AAQ3RRT0_VIGMU</name>
<protein>
    <submittedName>
        <fullName evidence="3">Uncharacterized protein</fullName>
    </submittedName>
</protein>
<organism evidence="3 4">
    <name type="scientific">Vigna mungo</name>
    <name type="common">Black gram</name>
    <name type="synonym">Phaseolus mungo</name>
    <dbReference type="NCBI Taxonomy" id="3915"/>
    <lineage>
        <taxon>Eukaryota</taxon>
        <taxon>Viridiplantae</taxon>
        <taxon>Streptophyta</taxon>
        <taxon>Embryophyta</taxon>
        <taxon>Tracheophyta</taxon>
        <taxon>Spermatophyta</taxon>
        <taxon>Magnoliopsida</taxon>
        <taxon>eudicotyledons</taxon>
        <taxon>Gunneridae</taxon>
        <taxon>Pentapetalae</taxon>
        <taxon>rosids</taxon>
        <taxon>fabids</taxon>
        <taxon>Fabales</taxon>
        <taxon>Fabaceae</taxon>
        <taxon>Papilionoideae</taxon>
        <taxon>50 kb inversion clade</taxon>
        <taxon>NPAAA clade</taxon>
        <taxon>indigoferoid/millettioid clade</taxon>
        <taxon>Phaseoleae</taxon>
        <taxon>Vigna</taxon>
    </lineage>
</organism>